<evidence type="ECO:0000256" key="1">
    <source>
        <dbReference type="RuleBase" id="RU367095"/>
    </source>
</evidence>
<organism evidence="3 4">
    <name type="scientific">Coccomyxa subellipsoidea</name>
    <dbReference type="NCBI Taxonomy" id="248742"/>
    <lineage>
        <taxon>Eukaryota</taxon>
        <taxon>Viridiplantae</taxon>
        <taxon>Chlorophyta</taxon>
        <taxon>core chlorophytes</taxon>
        <taxon>Trebouxiophyceae</taxon>
        <taxon>Trebouxiophyceae incertae sedis</taxon>
        <taxon>Coccomyxaceae</taxon>
        <taxon>Coccomyxa</taxon>
    </lineage>
</organism>
<proteinExistence type="inferred from homology"/>
<protein>
    <recommendedName>
        <fullName evidence="1">Vacuolar protein-sorting-associated protein 36</fullName>
    </recommendedName>
    <alternativeName>
        <fullName evidence="1">ESCRT-II complex subunit VPS36</fullName>
    </alternativeName>
</protein>
<dbReference type="PANTHER" id="PTHR13128:SF12">
    <property type="entry name" value="VACUOLAR PROTEIN-SORTING-ASSOCIATED PROTEIN 36"/>
    <property type="match status" value="1"/>
</dbReference>
<dbReference type="InterPro" id="IPR037855">
    <property type="entry name" value="Vps36"/>
</dbReference>
<keyword evidence="1" id="KW-0653">Protein transport</keyword>
<dbReference type="InterPro" id="IPR040608">
    <property type="entry name" value="Snf8/Vps36"/>
</dbReference>
<dbReference type="PROSITE" id="PS50030">
    <property type="entry name" value="UBA"/>
    <property type="match status" value="1"/>
</dbReference>
<reference evidence="3 4" key="1">
    <citation type="journal article" date="2024" name="Nat. Commun.">
        <title>Phylogenomics reveals the evolutionary origins of lichenization in chlorophyte algae.</title>
        <authorList>
            <person name="Puginier C."/>
            <person name="Libourel C."/>
            <person name="Otte J."/>
            <person name="Skaloud P."/>
            <person name="Haon M."/>
            <person name="Grisel S."/>
            <person name="Petersen M."/>
            <person name="Berrin J.G."/>
            <person name="Delaux P.M."/>
            <person name="Dal Grande F."/>
            <person name="Keller J."/>
        </authorList>
    </citation>
    <scope>NUCLEOTIDE SEQUENCE [LARGE SCALE GENOMIC DNA]</scope>
    <source>
        <strain evidence="3 4">SAG 216-7</strain>
    </source>
</reference>
<dbReference type="Gene3D" id="1.10.8.10">
    <property type="entry name" value="DNA helicase RuvA subunit, C-terminal domain"/>
    <property type="match status" value="1"/>
</dbReference>
<evidence type="ECO:0000259" key="2">
    <source>
        <dbReference type="PROSITE" id="PS50030"/>
    </source>
</evidence>
<comment type="caution">
    <text evidence="3">The sequence shown here is derived from an EMBL/GenBank/DDBJ whole genome shotgun (WGS) entry which is preliminary data.</text>
</comment>
<comment type="similarity">
    <text evidence="1">Belongs to the VPS36 family.</text>
</comment>
<comment type="subunit">
    <text evidence="1">Component of the endosomal sorting complex required for transport II (ESCRT-II).</text>
</comment>
<dbReference type="EMBL" id="JALJOT010000006">
    <property type="protein sequence ID" value="KAK9909491.1"/>
    <property type="molecule type" value="Genomic_DNA"/>
</dbReference>
<dbReference type="Proteomes" id="UP001491310">
    <property type="component" value="Unassembled WGS sequence"/>
</dbReference>
<dbReference type="Gene3D" id="1.10.10.10">
    <property type="entry name" value="Winged helix-like DNA-binding domain superfamily/Winged helix DNA-binding domain"/>
    <property type="match status" value="2"/>
</dbReference>
<evidence type="ECO:0000313" key="4">
    <source>
        <dbReference type="Proteomes" id="UP001491310"/>
    </source>
</evidence>
<keyword evidence="4" id="KW-1185">Reference proteome</keyword>
<dbReference type="SUPFAM" id="SSF46934">
    <property type="entry name" value="UBA-like"/>
    <property type="match status" value="1"/>
</dbReference>
<accession>A0ABR2YRC4</accession>
<comment type="subcellular location">
    <subcellularLocation>
        <location evidence="1">Cytoplasm</location>
    </subcellularLocation>
    <subcellularLocation>
        <location evidence="1">Endosome</location>
    </subcellularLocation>
</comment>
<name>A0ABR2YRC4_9CHLO</name>
<sequence length="418" mass="44968">MILDKAVLSDSGRPIYSGQGEVELLIVDQVDLHFAELGGQPRPGSQHSEQVKLASRQSLTQMVEELHLALSRRAWDTPNRQMESKSVPPACLTGAGGFSPLQDSSADQGRSLLVEQLVCMGFPHDRSLRAVAATNSAGVEEAANWLIEQEHALQRTDVDAAQAALLSQSTQQLAPFSTQTAGVAGILRREQQLAATTDRTLEQAFADLRGLMAKAGDMVQLAERFRQALAEKAGTTEGVDRMDADMEAELISMGIASPVTKASAGALYHRELSRQLADFLTPRIDKAGGLMPLPDTYCLFNRARGAELISPDDLLTAVKLFPTTTSKLSFRQFASGVLVVQSSSHTDEQMCAQLRGLTGAQGLGRPLTSSDVAAALSIPLAIASEHLLAAEARSVLCRDDGPEGLRFFRNFFADPKML</sequence>
<dbReference type="Pfam" id="PF22562">
    <property type="entry name" value="UBA_7"/>
    <property type="match status" value="1"/>
</dbReference>
<dbReference type="InterPro" id="IPR036388">
    <property type="entry name" value="WH-like_DNA-bd_sf"/>
</dbReference>
<dbReference type="InterPro" id="IPR036390">
    <property type="entry name" value="WH_DNA-bd_sf"/>
</dbReference>
<dbReference type="InterPro" id="IPR009060">
    <property type="entry name" value="UBA-like_sf"/>
</dbReference>
<keyword evidence="1" id="KW-0813">Transport</keyword>
<dbReference type="Gene3D" id="6.10.140.260">
    <property type="match status" value="1"/>
</dbReference>
<dbReference type="PANTHER" id="PTHR13128">
    <property type="entry name" value="VACUOLAR PROTEIN-SORTING-ASSOCIATED PROTEIN 36"/>
    <property type="match status" value="1"/>
</dbReference>
<dbReference type="Pfam" id="PF04157">
    <property type="entry name" value="EAP30"/>
    <property type="match status" value="1"/>
</dbReference>
<dbReference type="InterPro" id="IPR015940">
    <property type="entry name" value="UBA"/>
</dbReference>
<feature type="domain" description="UBA" evidence="2">
    <location>
        <begin position="105"/>
        <end position="149"/>
    </location>
</feature>
<comment type="function">
    <text evidence="1">Component of the ESCRT-II complex (endosomal sorting complex required for transport II), which is required for multivesicular body (MVB) formation and sorting of endosomal cargo proteins into MVBs.</text>
</comment>
<keyword evidence="1" id="KW-0967">Endosome</keyword>
<evidence type="ECO:0000313" key="3">
    <source>
        <dbReference type="EMBL" id="KAK9909491.1"/>
    </source>
</evidence>
<keyword evidence="1" id="KW-0963">Cytoplasm</keyword>
<dbReference type="SUPFAM" id="SSF46785">
    <property type="entry name" value="Winged helix' DNA-binding domain"/>
    <property type="match status" value="1"/>
</dbReference>
<gene>
    <name evidence="3" type="ORF">WJX75_003124</name>
</gene>